<dbReference type="AlphaFoldDB" id="A0A8B6XAY6"/>
<organism evidence="9 10">
    <name type="scientific">Derxia gummosa DSM 723</name>
    <dbReference type="NCBI Taxonomy" id="1121388"/>
    <lineage>
        <taxon>Bacteria</taxon>
        <taxon>Pseudomonadati</taxon>
        <taxon>Pseudomonadota</taxon>
        <taxon>Betaproteobacteria</taxon>
        <taxon>Burkholderiales</taxon>
        <taxon>Alcaligenaceae</taxon>
        <taxon>Derxia</taxon>
    </lineage>
</organism>
<dbReference type="Pfam" id="PF03349">
    <property type="entry name" value="Toluene_X"/>
    <property type="match status" value="1"/>
</dbReference>
<evidence type="ECO:0000256" key="5">
    <source>
        <dbReference type="ARBA" id="ARBA00022729"/>
    </source>
</evidence>
<feature type="chain" id="PRO_5034869604" evidence="8">
    <location>
        <begin position="36"/>
        <end position="428"/>
    </location>
</feature>
<evidence type="ECO:0000256" key="8">
    <source>
        <dbReference type="SAM" id="SignalP"/>
    </source>
</evidence>
<evidence type="ECO:0000256" key="4">
    <source>
        <dbReference type="ARBA" id="ARBA00022692"/>
    </source>
</evidence>
<dbReference type="GO" id="GO:0009279">
    <property type="term" value="C:cell outer membrane"/>
    <property type="evidence" value="ECO:0007669"/>
    <property type="project" value="UniProtKB-SubCell"/>
</dbReference>
<comment type="subcellular location">
    <subcellularLocation>
        <location evidence="1">Cell outer membrane</location>
        <topology evidence="1">Multi-pass membrane protein</topology>
    </subcellularLocation>
</comment>
<keyword evidence="7" id="KW-0998">Cell outer membrane</keyword>
<dbReference type="RefSeq" id="WP_084544998.1">
    <property type="nucleotide sequence ID" value="NZ_AXWS01000013.1"/>
</dbReference>
<evidence type="ECO:0000256" key="3">
    <source>
        <dbReference type="ARBA" id="ARBA00022452"/>
    </source>
</evidence>
<evidence type="ECO:0000256" key="2">
    <source>
        <dbReference type="ARBA" id="ARBA00008163"/>
    </source>
</evidence>
<evidence type="ECO:0000256" key="1">
    <source>
        <dbReference type="ARBA" id="ARBA00004571"/>
    </source>
</evidence>
<keyword evidence="5 8" id="KW-0732">Signal</keyword>
<accession>A0A8B6XAY6</accession>
<keyword evidence="4" id="KW-0812">Transmembrane</keyword>
<keyword evidence="3" id="KW-1134">Transmembrane beta strand</keyword>
<dbReference type="GO" id="GO:0015483">
    <property type="term" value="F:long-chain fatty acid transporting porin activity"/>
    <property type="evidence" value="ECO:0007669"/>
    <property type="project" value="TreeGrafter"/>
</dbReference>
<proteinExistence type="inferred from homology"/>
<sequence length="428" mass="43674">MLRYRRPPLSAPSATRASLAAFAIAAALAPQAARATNGYFQHGYGVKSLGAAGTGIALPQDSLAAATNPAGTALVGSRLDAGLTLFTPDRGARIRGNGAGLDGDYDGNDRRHFLIPEFGYTRALSSDLSVGLAVYGNGGMNTSYARNPFGAIGGQGKAGVNLEQLFVTPSVAARVAPGQVLGAALVLAHQRFSARGIGPFAGASQDGGALTDRGTDTSNGAGLKLGWTGELAPGLSLGASWSSKVQGSFGKYRGLFADNGGFDIPATWGVGLAWKPAPAWTLAADWQHIGYGDVGSVGNPLSRLFAGRPLGGADGPGFGWRDVRVVKLGVLNEVVPGLVLRAGYSHASQPVPGDQTFFSILAPGVVQDHATLGFTWGVDAHSEVSGYVARALPKTVSGSGSIPASFGGGEADVRLSETLVGAAWGWKF</sequence>
<dbReference type="SUPFAM" id="SSF56935">
    <property type="entry name" value="Porins"/>
    <property type="match status" value="1"/>
</dbReference>
<dbReference type="PANTHER" id="PTHR35093">
    <property type="entry name" value="OUTER MEMBRANE PROTEIN NMB0088-RELATED"/>
    <property type="match status" value="1"/>
</dbReference>
<reference evidence="10" key="3">
    <citation type="submission" date="2025-08" db="UniProtKB">
        <authorList>
            <consortium name="RefSeq"/>
        </authorList>
    </citation>
    <scope>IDENTIFICATION</scope>
</reference>
<name>A0A8B6XAY6_9BURK</name>
<evidence type="ECO:0000313" key="10">
    <source>
        <dbReference type="RefSeq" id="WP_084544998.1"/>
    </source>
</evidence>
<evidence type="ECO:0000256" key="7">
    <source>
        <dbReference type="ARBA" id="ARBA00023237"/>
    </source>
</evidence>
<dbReference type="InterPro" id="IPR005017">
    <property type="entry name" value="OMPP1/FadL/TodX"/>
</dbReference>
<keyword evidence="9" id="KW-1185">Reference proteome</keyword>
<protein>
    <submittedName>
        <fullName evidence="10">OmpP1/FadL family transporter</fullName>
    </submittedName>
</protein>
<dbReference type="Proteomes" id="UP000675920">
    <property type="component" value="Unplaced"/>
</dbReference>
<reference evidence="10" key="1">
    <citation type="journal article" date="1988" name="Infect. Immun.">
        <title>Purification, cloning, and sequence of outer membrane protein P1 of Haemophilus influenzae type b.</title>
        <authorList>
            <person name="Munson R. Jr."/>
            <person name="Grass S."/>
        </authorList>
    </citation>
    <scope>NUCLEOTIDE SEQUENCE</scope>
</reference>
<keyword evidence="6" id="KW-0472">Membrane</keyword>
<dbReference type="OrthoDB" id="19849at2"/>
<evidence type="ECO:0000256" key="6">
    <source>
        <dbReference type="ARBA" id="ARBA00023136"/>
    </source>
</evidence>
<dbReference type="PANTHER" id="PTHR35093:SF8">
    <property type="entry name" value="OUTER MEMBRANE PROTEIN NMB0088-RELATED"/>
    <property type="match status" value="1"/>
</dbReference>
<dbReference type="Gene3D" id="2.40.160.60">
    <property type="entry name" value="Outer membrane protein transport protein (OMPP1/FadL/TodX)"/>
    <property type="match status" value="1"/>
</dbReference>
<comment type="similarity">
    <text evidence="2">Belongs to the OmpP1/FadL family.</text>
</comment>
<feature type="signal peptide" evidence="8">
    <location>
        <begin position="1"/>
        <end position="35"/>
    </location>
</feature>
<evidence type="ECO:0000313" key="9">
    <source>
        <dbReference type="Proteomes" id="UP000675920"/>
    </source>
</evidence>
<reference evidence="10" key="2">
    <citation type="journal article" date="1995" name="Biochem. J. 310 ( Pt">
        <title>Evidence that His110 of the protein FadL in the outer membrane of Escherichia coli is involved in the binding and uptake of long-chain fatty acids: possible role of this residue in carboxylate binding.</title>
        <authorList>
            <person name="Black P.N."/>
            <person name="Zhang Q."/>
        </authorList>
    </citation>
    <scope>NUCLEOTIDE SEQUENCE</scope>
</reference>